<name>A0A368YFL6_9RHOB</name>
<reference evidence="1 2" key="1">
    <citation type="submission" date="2018-07" db="EMBL/GenBank/DDBJ databases">
        <title>Genomic Encyclopedia of Type Strains, Phase III (KMG-III): the genomes of soil and plant-associated and newly described type strains.</title>
        <authorList>
            <person name="Whitman W."/>
        </authorList>
    </citation>
    <scope>NUCLEOTIDE SEQUENCE [LARGE SCALE GENOMIC DNA]</scope>
    <source>
        <strain evidence="1 2">CECT 8525</strain>
    </source>
</reference>
<organism evidence="1 2">
    <name type="scientific">Paracoccus lutimaris</name>
    <dbReference type="NCBI Taxonomy" id="1490030"/>
    <lineage>
        <taxon>Bacteria</taxon>
        <taxon>Pseudomonadati</taxon>
        <taxon>Pseudomonadota</taxon>
        <taxon>Alphaproteobacteria</taxon>
        <taxon>Rhodobacterales</taxon>
        <taxon>Paracoccaceae</taxon>
        <taxon>Paracoccus</taxon>
    </lineage>
</organism>
<sequence length="563" mass="62703">MMSAQMNRPILYTAPDLVPFRRDPGQVMTLARMGAAHPMRLSFLRQMLRRVQAEGWRFDRPVWDIDVRGVGRAVYRAIGPVRTYSLVAFGHDLPDEMRSDRVIATAWDATFALFDGEPSTADLDRLAANVPLQEAGRISPRELSLSRANRSVRLFAHVIDRLAQGLQPDPAEVAAVGYLMRTTAVYGAGKFGAADRAVIAGRDELSAPFQAEMLSVWLTRQFTVDLVEHLAAAQGGARAVRLDRATRRSLGVGNSTGLGMAPFLVRHPALLNNWIQAREDALARVRAQSAADPAAVRGLHEALSDARRNAALWHSDHPIQTGKLADLRADLDRIAEHLANWPQPGPHPWDVLWRWGEAKLTLEGQEALLALMLEPHGALIDDLGASMSAEETMAARIDGAMSVDRLRAIIRDRFQWALEIDFANPANDARFWYVSEEKLEPRLGERHAEPGAEREQPLCIARLVQDLHRALDAVAGNSPVAAFLMDQPQHRHALRRVQLAEDHPFAEVRDNLIGATMLPIDLMRCKLAFFGASRFDPRSDKWVRISLFQDLPYPDELAERAAQ</sequence>
<evidence type="ECO:0000313" key="1">
    <source>
        <dbReference type="EMBL" id="RCW79030.1"/>
    </source>
</evidence>
<keyword evidence="2" id="KW-1185">Reference proteome</keyword>
<dbReference type="Proteomes" id="UP000253345">
    <property type="component" value="Unassembled WGS sequence"/>
</dbReference>
<proteinExistence type="predicted"/>
<protein>
    <submittedName>
        <fullName evidence="1">Uncharacterized protein</fullName>
    </submittedName>
</protein>
<gene>
    <name evidence="1" type="ORF">DFP89_1295</name>
</gene>
<dbReference type="EMBL" id="QPJL01000029">
    <property type="protein sequence ID" value="RCW79030.1"/>
    <property type="molecule type" value="Genomic_DNA"/>
</dbReference>
<dbReference type="AlphaFoldDB" id="A0A368YFL6"/>
<comment type="caution">
    <text evidence="1">The sequence shown here is derived from an EMBL/GenBank/DDBJ whole genome shotgun (WGS) entry which is preliminary data.</text>
</comment>
<evidence type="ECO:0000313" key="2">
    <source>
        <dbReference type="Proteomes" id="UP000253345"/>
    </source>
</evidence>
<accession>A0A368YFL6</accession>